<name>A0A0K2TFQ5_LEPSM</name>
<dbReference type="EMBL" id="HACA01007046">
    <property type="protein sequence ID" value="CDW24407.1"/>
    <property type="molecule type" value="Transcribed_RNA"/>
</dbReference>
<accession>A0A0K2TFQ5</accession>
<dbReference type="AlphaFoldDB" id="A0A0K2TFQ5"/>
<sequence length="24" mass="2959">MEFLLFFQSLTWTETMIHIRATSR</sequence>
<protein>
    <submittedName>
        <fullName evidence="1">Uncharacterized protein</fullName>
    </submittedName>
</protein>
<proteinExistence type="predicted"/>
<reference evidence="1" key="1">
    <citation type="submission" date="2014-05" db="EMBL/GenBank/DDBJ databases">
        <authorList>
            <person name="Chronopoulou M."/>
        </authorList>
    </citation>
    <scope>NUCLEOTIDE SEQUENCE</scope>
    <source>
        <tissue evidence="1">Whole organism</tissue>
    </source>
</reference>
<organism evidence="1">
    <name type="scientific">Lepeophtheirus salmonis</name>
    <name type="common">Salmon louse</name>
    <name type="synonym">Caligus salmonis</name>
    <dbReference type="NCBI Taxonomy" id="72036"/>
    <lineage>
        <taxon>Eukaryota</taxon>
        <taxon>Metazoa</taxon>
        <taxon>Ecdysozoa</taxon>
        <taxon>Arthropoda</taxon>
        <taxon>Crustacea</taxon>
        <taxon>Multicrustacea</taxon>
        <taxon>Hexanauplia</taxon>
        <taxon>Copepoda</taxon>
        <taxon>Siphonostomatoida</taxon>
        <taxon>Caligidae</taxon>
        <taxon>Lepeophtheirus</taxon>
    </lineage>
</organism>
<evidence type="ECO:0000313" key="1">
    <source>
        <dbReference type="EMBL" id="CDW24407.1"/>
    </source>
</evidence>